<accession>A0A0G4P8Z5</accession>
<dbReference type="GO" id="GO:0016491">
    <property type="term" value="F:oxidoreductase activity"/>
    <property type="evidence" value="ECO:0007669"/>
    <property type="project" value="UniProtKB-KW"/>
</dbReference>
<sequence>MGQPAIPPTPTSASVAGKTAIITGGNTGIGYEVARQLLVLKVSRIIIAVRSTSKGHEAVASLRALPEVKKANPTATIEFFHLDLDDSQSGVEFAKKVRVEVPELHLLICNGGVNLMSYETSKSGHERVMQVNCYTHFLVTLELLPLLRATAVKCGEPSRLTFVGSSNQNFNTLAKNPVKDSETVIEHYDKKQTYSGLQRYADSKFAMHAFVQRLASIVPSSELIVNDPCPGLVATGFDSGLPSWLKPFMYVLRKLMARTVDEGARTIIYAAVVAGQETHGKFLQSNKVDPGAPIFQEKAGQTFVERLWKDTITEATQYDAELQSFA</sequence>
<dbReference type="InterPro" id="IPR036291">
    <property type="entry name" value="NAD(P)-bd_dom_sf"/>
</dbReference>
<evidence type="ECO:0000256" key="3">
    <source>
        <dbReference type="ARBA" id="ARBA00023002"/>
    </source>
</evidence>
<gene>
    <name evidence="4" type="ORF">PCAMFM013_S008g000222</name>
</gene>
<organism evidence="4 5">
    <name type="scientific">Penicillium camemberti (strain FM 013)</name>
    <dbReference type="NCBI Taxonomy" id="1429867"/>
    <lineage>
        <taxon>Eukaryota</taxon>
        <taxon>Fungi</taxon>
        <taxon>Dikarya</taxon>
        <taxon>Ascomycota</taxon>
        <taxon>Pezizomycotina</taxon>
        <taxon>Eurotiomycetes</taxon>
        <taxon>Eurotiomycetidae</taxon>
        <taxon>Eurotiales</taxon>
        <taxon>Aspergillaceae</taxon>
        <taxon>Penicillium</taxon>
    </lineage>
</organism>
<protein>
    <submittedName>
        <fullName evidence="4">Short-chain dehydrogenase/reductase SDR</fullName>
    </submittedName>
</protein>
<keyword evidence="3" id="KW-0560">Oxidoreductase</keyword>
<dbReference type="EMBL" id="HG793141">
    <property type="protein sequence ID" value="CRL22793.1"/>
    <property type="molecule type" value="Genomic_DNA"/>
</dbReference>
<evidence type="ECO:0000256" key="1">
    <source>
        <dbReference type="ARBA" id="ARBA00006484"/>
    </source>
</evidence>
<dbReference type="PRINTS" id="PR00081">
    <property type="entry name" value="GDHRDH"/>
</dbReference>
<evidence type="ECO:0000313" key="5">
    <source>
        <dbReference type="Proteomes" id="UP000053732"/>
    </source>
</evidence>
<dbReference type="AlphaFoldDB" id="A0A0G4P8Z5"/>
<dbReference type="PANTHER" id="PTHR24320">
    <property type="entry name" value="RETINOL DEHYDROGENASE"/>
    <property type="match status" value="1"/>
</dbReference>
<dbReference type="Pfam" id="PF00106">
    <property type="entry name" value="adh_short"/>
    <property type="match status" value="1"/>
</dbReference>
<reference evidence="4 5" key="1">
    <citation type="journal article" date="2014" name="Nat. Commun.">
        <title>Multiple recent horizontal transfers of a large genomic region in cheese making fungi.</title>
        <authorList>
            <person name="Cheeseman K."/>
            <person name="Ropars J."/>
            <person name="Renault P."/>
            <person name="Dupont J."/>
            <person name="Gouzy J."/>
            <person name="Branca A."/>
            <person name="Abraham A.L."/>
            <person name="Ceppi M."/>
            <person name="Conseiller E."/>
            <person name="Debuchy R."/>
            <person name="Malagnac F."/>
            <person name="Goarin A."/>
            <person name="Silar P."/>
            <person name="Lacoste S."/>
            <person name="Sallet E."/>
            <person name="Bensimon A."/>
            <person name="Giraud T."/>
            <person name="Brygoo Y."/>
        </authorList>
    </citation>
    <scope>NUCLEOTIDE SEQUENCE [LARGE SCALE GENOMIC DNA]</scope>
    <source>
        <strain evidence="5">FM 013</strain>
    </source>
</reference>
<dbReference type="STRING" id="1429867.A0A0G4P8Z5"/>
<keyword evidence="2" id="KW-0521">NADP</keyword>
<dbReference type="PANTHER" id="PTHR24320:SF252">
    <property type="entry name" value="DEHYDROGENASE_REDUCTASE FAMILY PROTEIN, PUTATIVE (AFU_ORTHOLOGUE AFUA_3G08550)-RELATED"/>
    <property type="match status" value="1"/>
</dbReference>
<dbReference type="Proteomes" id="UP000053732">
    <property type="component" value="Unassembled WGS sequence"/>
</dbReference>
<evidence type="ECO:0000256" key="2">
    <source>
        <dbReference type="ARBA" id="ARBA00022857"/>
    </source>
</evidence>
<dbReference type="SUPFAM" id="SSF51735">
    <property type="entry name" value="NAD(P)-binding Rossmann-fold domains"/>
    <property type="match status" value="1"/>
</dbReference>
<dbReference type="Gene3D" id="3.40.50.720">
    <property type="entry name" value="NAD(P)-binding Rossmann-like Domain"/>
    <property type="match status" value="1"/>
</dbReference>
<comment type="similarity">
    <text evidence="1">Belongs to the short-chain dehydrogenases/reductases (SDR) family.</text>
</comment>
<dbReference type="InterPro" id="IPR002347">
    <property type="entry name" value="SDR_fam"/>
</dbReference>
<name>A0A0G4P8Z5_PENC3</name>
<keyword evidence="5" id="KW-1185">Reference proteome</keyword>
<evidence type="ECO:0000313" key="4">
    <source>
        <dbReference type="EMBL" id="CRL22793.1"/>
    </source>
</evidence>
<proteinExistence type="inferred from homology"/>